<comment type="caution">
    <text evidence="2">The sequence shown here is derived from an EMBL/GenBank/DDBJ whole genome shotgun (WGS) entry which is preliminary data.</text>
</comment>
<gene>
    <name evidence="2" type="ORF">PPENT_87.1.T0120484</name>
</gene>
<proteinExistence type="predicted"/>
<name>A0A8S1SXI3_9CILI</name>
<evidence type="ECO:0000256" key="1">
    <source>
        <dbReference type="SAM" id="MobiDB-lite"/>
    </source>
</evidence>
<keyword evidence="3" id="KW-1185">Reference proteome</keyword>
<sequence length="101" mass="11735">MVKDEPKQQKLKTSASSAAVVQKSLPQTQNQQGSNKTSKQAILKPQINNYKNKIEKMTEKLMKQDDLIEVQEIRLKHLMKIKIGLRINLNFIRCKQFFGKH</sequence>
<dbReference type="AlphaFoldDB" id="A0A8S1SXI3"/>
<accession>A0A8S1SXI3</accession>
<evidence type="ECO:0000313" key="3">
    <source>
        <dbReference type="Proteomes" id="UP000689195"/>
    </source>
</evidence>
<reference evidence="2" key="1">
    <citation type="submission" date="2021-01" db="EMBL/GenBank/DDBJ databases">
        <authorList>
            <consortium name="Genoscope - CEA"/>
            <person name="William W."/>
        </authorList>
    </citation>
    <scope>NUCLEOTIDE SEQUENCE</scope>
</reference>
<dbReference type="Proteomes" id="UP000689195">
    <property type="component" value="Unassembled WGS sequence"/>
</dbReference>
<dbReference type="EMBL" id="CAJJDO010000012">
    <property type="protein sequence ID" value="CAD8143947.1"/>
    <property type="molecule type" value="Genomic_DNA"/>
</dbReference>
<organism evidence="2 3">
    <name type="scientific">Paramecium pentaurelia</name>
    <dbReference type="NCBI Taxonomy" id="43138"/>
    <lineage>
        <taxon>Eukaryota</taxon>
        <taxon>Sar</taxon>
        <taxon>Alveolata</taxon>
        <taxon>Ciliophora</taxon>
        <taxon>Intramacronucleata</taxon>
        <taxon>Oligohymenophorea</taxon>
        <taxon>Peniculida</taxon>
        <taxon>Parameciidae</taxon>
        <taxon>Paramecium</taxon>
    </lineage>
</organism>
<protein>
    <submittedName>
        <fullName evidence="2">Uncharacterized protein</fullName>
    </submittedName>
</protein>
<feature type="compositionally biased region" description="Polar residues" evidence="1">
    <location>
        <begin position="11"/>
        <end position="42"/>
    </location>
</feature>
<evidence type="ECO:0000313" key="2">
    <source>
        <dbReference type="EMBL" id="CAD8143947.1"/>
    </source>
</evidence>
<feature type="region of interest" description="Disordered" evidence="1">
    <location>
        <begin position="1"/>
        <end position="42"/>
    </location>
</feature>